<organism evidence="3 4">
    <name type="scientific">Acropora cervicornis</name>
    <name type="common">Staghorn coral</name>
    <dbReference type="NCBI Taxonomy" id="6130"/>
    <lineage>
        <taxon>Eukaryota</taxon>
        <taxon>Metazoa</taxon>
        <taxon>Cnidaria</taxon>
        <taxon>Anthozoa</taxon>
        <taxon>Hexacorallia</taxon>
        <taxon>Scleractinia</taxon>
        <taxon>Astrocoeniina</taxon>
        <taxon>Acroporidae</taxon>
        <taxon>Acropora</taxon>
    </lineage>
</organism>
<dbReference type="GO" id="GO:0016020">
    <property type="term" value="C:membrane"/>
    <property type="evidence" value="ECO:0007669"/>
    <property type="project" value="InterPro"/>
</dbReference>
<feature type="domain" description="Ephrin RBD" evidence="2">
    <location>
        <begin position="24"/>
        <end position="111"/>
    </location>
</feature>
<reference evidence="3" key="2">
    <citation type="journal article" date="2023" name="Science">
        <title>Genomic signatures of disease resistance in endangered staghorn corals.</title>
        <authorList>
            <person name="Vollmer S.V."/>
            <person name="Selwyn J.D."/>
            <person name="Despard B.A."/>
            <person name="Roesel C.L."/>
        </authorList>
    </citation>
    <scope>NUCLEOTIDE SEQUENCE</scope>
    <source>
        <strain evidence="3">K2</strain>
    </source>
</reference>
<comment type="caution">
    <text evidence="1">Lacks conserved residue(s) required for the propagation of feature annotation.</text>
</comment>
<comment type="caution">
    <text evidence="3">The sequence shown here is derived from an EMBL/GenBank/DDBJ whole genome shotgun (WGS) entry which is preliminary data.</text>
</comment>
<dbReference type="Proteomes" id="UP001249851">
    <property type="component" value="Unassembled WGS sequence"/>
</dbReference>
<keyword evidence="4" id="KW-1185">Reference proteome</keyword>
<dbReference type="InterPro" id="IPR001799">
    <property type="entry name" value="Ephrin_RBD"/>
</dbReference>
<sequence>MAISHQLKYALYGAMILIYGTNGYLYPSIHWTSTNPLFKRNRTQCVYPESILYFLCPNTVTVVAKAQDSFLSPEYENLWLVGEESYERCNVTQGVDRKLQVCNMPFELNSY</sequence>
<evidence type="ECO:0000259" key="2">
    <source>
        <dbReference type="PROSITE" id="PS51551"/>
    </source>
</evidence>
<accession>A0AAD9QPY3</accession>
<dbReference type="EMBL" id="JARQWQ010000020">
    <property type="protein sequence ID" value="KAK2565357.1"/>
    <property type="molecule type" value="Genomic_DNA"/>
</dbReference>
<dbReference type="PROSITE" id="PS51551">
    <property type="entry name" value="EPHRIN_RBD_2"/>
    <property type="match status" value="1"/>
</dbReference>
<evidence type="ECO:0000256" key="1">
    <source>
        <dbReference type="PROSITE-ProRule" id="PRU00884"/>
    </source>
</evidence>
<name>A0AAD9QPY3_ACRCE</name>
<proteinExistence type="inferred from homology"/>
<gene>
    <name evidence="3" type="ORF">P5673_011328</name>
</gene>
<protein>
    <recommendedName>
        <fullName evidence="2">Ephrin RBD domain-containing protein</fullName>
    </recommendedName>
</protein>
<comment type="similarity">
    <text evidence="1">Belongs to the ephrin family.</text>
</comment>
<dbReference type="AlphaFoldDB" id="A0AAD9QPY3"/>
<dbReference type="Gene3D" id="2.60.40.420">
    <property type="entry name" value="Cupredoxins - blue copper proteins"/>
    <property type="match status" value="1"/>
</dbReference>
<reference evidence="3" key="1">
    <citation type="journal article" date="2023" name="G3 (Bethesda)">
        <title>Whole genome assembly and annotation of the endangered Caribbean coral Acropora cervicornis.</title>
        <authorList>
            <person name="Selwyn J.D."/>
            <person name="Vollmer S.V."/>
        </authorList>
    </citation>
    <scope>NUCLEOTIDE SEQUENCE</scope>
    <source>
        <strain evidence="3">K2</strain>
    </source>
</reference>
<dbReference type="SUPFAM" id="SSF49503">
    <property type="entry name" value="Cupredoxins"/>
    <property type="match status" value="1"/>
</dbReference>
<evidence type="ECO:0000313" key="4">
    <source>
        <dbReference type="Proteomes" id="UP001249851"/>
    </source>
</evidence>
<dbReference type="Pfam" id="PF00812">
    <property type="entry name" value="Ephrin"/>
    <property type="match status" value="1"/>
</dbReference>
<dbReference type="InterPro" id="IPR008972">
    <property type="entry name" value="Cupredoxin"/>
</dbReference>
<evidence type="ECO:0000313" key="3">
    <source>
        <dbReference type="EMBL" id="KAK2565357.1"/>
    </source>
</evidence>